<keyword evidence="1" id="KW-0812">Transmembrane</keyword>
<proteinExistence type="predicted"/>
<protein>
    <recommendedName>
        <fullName evidence="4">Transport protein</fullName>
    </recommendedName>
</protein>
<dbReference type="PATRIC" id="fig|1423772.3.peg.1376"/>
<evidence type="ECO:0000313" key="3">
    <source>
        <dbReference type="Proteomes" id="UP000051612"/>
    </source>
</evidence>
<dbReference type="Pfam" id="PF04474">
    <property type="entry name" value="DUF554"/>
    <property type="match status" value="1"/>
</dbReference>
<feature type="transmembrane region" description="Helical" evidence="1">
    <location>
        <begin position="58"/>
        <end position="76"/>
    </location>
</feature>
<dbReference type="PANTHER" id="PTHR36111:SF2">
    <property type="entry name" value="INNER MEMBRANE PROTEIN"/>
    <property type="match status" value="1"/>
</dbReference>
<feature type="transmembrane region" description="Helical" evidence="1">
    <location>
        <begin position="166"/>
        <end position="191"/>
    </location>
</feature>
<organism evidence="2 3">
    <name type="scientific">Ligilactobacillus murinus DSM 20452 = NBRC 14221</name>
    <dbReference type="NCBI Taxonomy" id="1423772"/>
    <lineage>
        <taxon>Bacteria</taxon>
        <taxon>Bacillati</taxon>
        <taxon>Bacillota</taxon>
        <taxon>Bacilli</taxon>
        <taxon>Lactobacillales</taxon>
        <taxon>Lactobacillaceae</taxon>
        <taxon>Ligilactobacillus</taxon>
    </lineage>
</organism>
<name>A0A0R2BN81_9LACO</name>
<dbReference type="EMBL" id="AYYN01000028">
    <property type="protein sequence ID" value="KRM76908.1"/>
    <property type="molecule type" value="Genomic_DNA"/>
</dbReference>
<feature type="transmembrane region" description="Helical" evidence="1">
    <location>
        <begin position="203"/>
        <end position="222"/>
    </location>
</feature>
<feature type="transmembrane region" description="Helical" evidence="1">
    <location>
        <begin position="136"/>
        <end position="159"/>
    </location>
</feature>
<dbReference type="Proteomes" id="UP000051612">
    <property type="component" value="Unassembled WGS sequence"/>
</dbReference>
<feature type="transmembrane region" description="Helical" evidence="1">
    <location>
        <begin position="97"/>
        <end position="116"/>
    </location>
</feature>
<keyword evidence="1" id="KW-1133">Transmembrane helix</keyword>
<keyword evidence="1" id="KW-0472">Membrane</keyword>
<sequence>MWGTIFNAGMIILGSGLGLLFKKGLKPAYHQTLLQALGLCVILLGISTASTSLQKSSLPVLFIVSLTVGSLLGQALRLEERFETLTKKLGSAETSGAITTGILLFCLGSLSILGPFKAALDHDYTYLITNGLLDGITSLILASAYGFAIAICGVVLFFWQGSLYLIALSLAGSISSSLMTELSIIGGILIFVSGTNILKLTKISVLNLLPSLLIPPLYLLFWH</sequence>
<dbReference type="InterPro" id="IPR007563">
    <property type="entry name" value="DUF554"/>
</dbReference>
<dbReference type="RefSeq" id="WP_056958351.1">
    <property type="nucleotide sequence ID" value="NZ_AYYN01000028.1"/>
</dbReference>
<feature type="transmembrane region" description="Helical" evidence="1">
    <location>
        <begin position="6"/>
        <end position="21"/>
    </location>
</feature>
<accession>A0A0R2BN81</accession>
<gene>
    <name evidence="2" type="ORF">FC48_GL001287</name>
</gene>
<feature type="transmembrane region" description="Helical" evidence="1">
    <location>
        <begin position="33"/>
        <end position="52"/>
    </location>
</feature>
<evidence type="ECO:0008006" key="4">
    <source>
        <dbReference type="Google" id="ProtNLM"/>
    </source>
</evidence>
<evidence type="ECO:0000313" key="2">
    <source>
        <dbReference type="EMBL" id="KRM76908.1"/>
    </source>
</evidence>
<dbReference type="AlphaFoldDB" id="A0A0R2BN81"/>
<comment type="caution">
    <text evidence="2">The sequence shown here is derived from an EMBL/GenBank/DDBJ whole genome shotgun (WGS) entry which is preliminary data.</text>
</comment>
<dbReference type="PANTHER" id="PTHR36111">
    <property type="entry name" value="INNER MEMBRANE PROTEIN-RELATED"/>
    <property type="match status" value="1"/>
</dbReference>
<reference evidence="2 3" key="1">
    <citation type="journal article" date="2015" name="Genome Announc.">
        <title>Expanding the biotechnology potential of lactobacilli through comparative genomics of 213 strains and associated genera.</title>
        <authorList>
            <person name="Sun Z."/>
            <person name="Harris H.M."/>
            <person name="McCann A."/>
            <person name="Guo C."/>
            <person name="Argimon S."/>
            <person name="Zhang W."/>
            <person name="Yang X."/>
            <person name="Jeffery I.B."/>
            <person name="Cooney J.C."/>
            <person name="Kagawa T.F."/>
            <person name="Liu W."/>
            <person name="Song Y."/>
            <person name="Salvetti E."/>
            <person name="Wrobel A."/>
            <person name="Rasinkangas P."/>
            <person name="Parkhill J."/>
            <person name="Rea M.C."/>
            <person name="O'Sullivan O."/>
            <person name="Ritari J."/>
            <person name="Douillard F.P."/>
            <person name="Paul Ross R."/>
            <person name="Yang R."/>
            <person name="Briner A.E."/>
            <person name="Felis G.E."/>
            <person name="de Vos W.M."/>
            <person name="Barrangou R."/>
            <person name="Klaenhammer T.R."/>
            <person name="Caufield P.W."/>
            <person name="Cui Y."/>
            <person name="Zhang H."/>
            <person name="O'Toole P.W."/>
        </authorList>
    </citation>
    <scope>NUCLEOTIDE SEQUENCE [LARGE SCALE GENOMIC DNA]</scope>
    <source>
        <strain evidence="2 3">DSM 20452</strain>
    </source>
</reference>
<evidence type="ECO:0000256" key="1">
    <source>
        <dbReference type="SAM" id="Phobius"/>
    </source>
</evidence>